<feature type="region of interest" description="N-terminal hotdog fold" evidence="7">
    <location>
        <begin position="913"/>
        <end position="1044"/>
    </location>
</feature>
<evidence type="ECO:0000259" key="10">
    <source>
        <dbReference type="PROSITE" id="PS52019"/>
    </source>
</evidence>
<dbReference type="SMART" id="SM00825">
    <property type="entry name" value="PKS_KS"/>
    <property type="match status" value="1"/>
</dbReference>
<dbReference type="Pfam" id="PF08242">
    <property type="entry name" value="Methyltransf_12"/>
    <property type="match status" value="1"/>
</dbReference>
<dbReference type="SMART" id="SM00827">
    <property type="entry name" value="PKS_AT"/>
    <property type="match status" value="1"/>
</dbReference>
<dbReference type="SMART" id="SM00822">
    <property type="entry name" value="PKS_KR"/>
    <property type="match status" value="1"/>
</dbReference>
<dbReference type="InterPro" id="IPR020807">
    <property type="entry name" value="PKS_DH"/>
</dbReference>
<evidence type="ECO:0000256" key="4">
    <source>
        <dbReference type="ARBA" id="ARBA00022857"/>
    </source>
</evidence>
<dbReference type="PROSITE" id="PS52019">
    <property type="entry name" value="PKS_MFAS_DH"/>
    <property type="match status" value="1"/>
</dbReference>
<dbReference type="Gene3D" id="1.10.1200.10">
    <property type="entry name" value="ACP-like"/>
    <property type="match status" value="1"/>
</dbReference>
<dbReference type="GO" id="GO:0016491">
    <property type="term" value="F:oxidoreductase activity"/>
    <property type="evidence" value="ECO:0007669"/>
    <property type="project" value="InterPro"/>
</dbReference>
<dbReference type="InterPro" id="IPR036291">
    <property type="entry name" value="NAD(P)-bd_dom_sf"/>
</dbReference>
<dbReference type="CDD" id="cd00833">
    <property type="entry name" value="PKS"/>
    <property type="match status" value="1"/>
</dbReference>
<dbReference type="STRING" id="1448308.A0A2T2N043"/>
<evidence type="ECO:0000313" key="12">
    <source>
        <dbReference type="Proteomes" id="UP000240883"/>
    </source>
</evidence>
<dbReference type="Gene3D" id="3.40.50.720">
    <property type="entry name" value="NAD(P)-binding Rossmann-like Domain"/>
    <property type="match status" value="2"/>
</dbReference>
<evidence type="ECO:0000259" key="8">
    <source>
        <dbReference type="PROSITE" id="PS50075"/>
    </source>
</evidence>
<dbReference type="InterPro" id="IPR032821">
    <property type="entry name" value="PKS_assoc"/>
</dbReference>
<keyword evidence="2" id="KW-0597">Phosphoprotein</keyword>
<dbReference type="InterPro" id="IPR020843">
    <property type="entry name" value="ER"/>
</dbReference>
<keyword evidence="1" id="KW-0596">Phosphopantetheine</keyword>
<dbReference type="Pfam" id="PF23297">
    <property type="entry name" value="ACP_SdgA_C"/>
    <property type="match status" value="1"/>
</dbReference>
<dbReference type="Proteomes" id="UP000240883">
    <property type="component" value="Unassembled WGS sequence"/>
</dbReference>
<dbReference type="InterPro" id="IPR013149">
    <property type="entry name" value="ADH-like_C"/>
</dbReference>
<dbReference type="InterPro" id="IPR049551">
    <property type="entry name" value="PKS_DH_C"/>
</dbReference>
<dbReference type="GO" id="GO:0006633">
    <property type="term" value="P:fatty acid biosynthetic process"/>
    <property type="evidence" value="ECO:0007669"/>
    <property type="project" value="TreeGrafter"/>
</dbReference>
<dbReference type="InterPro" id="IPR016036">
    <property type="entry name" value="Malonyl_transacylase_ACP-bd"/>
</dbReference>
<dbReference type="InterPro" id="IPR013968">
    <property type="entry name" value="PKS_KR"/>
</dbReference>
<evidence type="ECO:0000313" key="11">
    <source>
        <dbReference type="EMBL" id="PSN58811.1"/>
    </source>
</evidence>
<evidence type="ECO:0000256" key="5">
    <source>
        <dbReference type="ARBA" id="ARBA00023268"/>
    </source>
</evidence>
<dbReference type="InterPro" id="IPR009081">
    <property type="entry name" value="PP-bd_ACP"/>
</dbReference>
<dbReference type="SMART" id="SM00826">
    <property type="entry name" value="PKS_DH"/>
    <property type="match status" value="1"/>
</dbReference>
<dbReference type="Pfam" id="PF00107">
    <property type="entry name" value="ADH_zinc_N"/>
    <property type="match status" value="1"/>
</dbReference>
<evidence type="ECO:0000256" key="2">
    <source>
        <dbReference type="ARBA" id="ARBA00022553"/>
    </source>
</evidence>
<dbReference type="InterPro" id="IPR042104">
    <property type="entry name" value="PKS_dehydratase_sf"/>
</dbReference>
<dbReference type="EMBL" id="KZ678193">
    <property type="protein sequence ID" value="PSN58811.1"/>
    <property type="molecule type" value="Genomic_DNA"/>
</dbReference>
<dbReference type="Pfam" id="PF21089">
    <property type="entry name" value="PKS_DH_N"/>
    <property type="match status" value="1"/>
</dbReference>
<dbReference type="SUPFAM" id="SSF47336">
    <property type="entry name" value="ACP-like"/>
    <property type="match status" value="1"/>
</dbReference>
<feature type="active site" description="Proton acceptor; for dehydratase activity" evidence="7">
    <location>
        <position position="945"/>
    </location>
</feature>
<dbReference type="Pfam" id="PF14765">
    <property type="entry name" value="PS-DH"/>
    <property type="match status" value="1"/>
</dbReference>
<dbReference type="Pfam" id="PF16197">
    <property type="entry name" value="KAsynt_C_assoc"/>
    <property type="match status" value="1"/>
</dbReference>
<proteinExistence type="predicted"/>
<feature type="active site" description="Proton donor; for dehydratase activity" evidence="7">
    <location>
        <position position="1137"/>
    </location>
</feature>
<dbReference type="InterPro" id="IPR013217">
    <property type="entry name" value="Methyltransf_12"/>
</dbReference>
<dbReference type="InterPro" id="IPR011032">
    <property type="entry name" value="GroES-like_sf"/>
</dbReference>
<feature type="domain" description="Ketosynthase family 3 (KS3)" evidence="9">
    <location>
        <begin position="1"/>
        <end position="424"/>
    </location>
</feature>
<dbReference type="CDD" id="cd05195">
    <property type="entry name" value="enoyl_red"/>
    <property type="match status" value="1"/>
</dbReference>
<dbReference type="Gene3D" id="3.40.50.150">
    <property type="entry name" value="Vaccinia Virus protein VP39"/>
    <property type="match status" value="1"/>
</dbReference>
<accession>A0A2T2N043</accession>
<dbReference type="InterPro" id="IPR014043">
    <property type="entry name" value="Acyl_transferase_dom"/>
</dbReference>
<dbReference type="SUPFAM" id="SSF52151">
    <property type="entry name" value="FabD/lysophospholipase-like"/>
    <property type="match status" value="1"/>
</dbReference>
<dbReference type="FunFam" id="3.40.50.720:FF:000209">
    <property type="entry name" value="Polyketide synthase Pks12"/>
    <property type="match status" value="1"/>
</dbReference>
<feature type="domain" description="PKS/mFAS DH" evidence="10">
    <location>
        <begin position="913"/>
        <end position="1227"/>
    </location>
</feature>
<dbReference type="InterPro" id="IPR036736">
    <property type="entry name" value="ACP-like_sf"/>
</dbReference>
<dbReference type="InterPro" id="IPR057326">
    <property type="entry name" value="KR_dom"/>
</dbReference>
<keyword evidence="12" id="KW-1185">Reference proteome</keyword>
<dbReference type="Pfam" id="PF02801">
    <property type="entry name" value="Ketoacyl-synt_C"/>
    <property type="match status" value="1"/>
</dbReference>
<organism evidence="11 12">
    <name type="scientific">Corynespora cassiicola Philippines</name>
    <dbReference type="NCBI Taxonomy" id="1448308"/>
    <lineage>
        <taxon>Eukaryota</taxon>
        <taxon>Fungi</taxon>
        <taxon>Dikarya</taxon>
        <taxon>Ascomycota</taxon>
        <taxon>Pezizomycotina</taxon>
        <taxon>Dothideomycetes</taxon>
        <taxon>Pleosporomycetidae</taxon>
        <taxon>Pleosporales</taxon>
        <taxon>Corynesporascaceae</taxon>
        <taxon>Corynespora</taxon>
    </lineage>
</organism>
<dbReference type="OrthoDB" id="329835at2759"/>
<feature type="domain" description="Carrier" evidence="8">
    <location>
        <begin position="2412"/>
        <end position="2490"/>
    </location>
</feature>
<dbReference type="PROSITE" id="PS50075">
    <property type="entry name" value="CARRIER"/>
    <property type="match status" value="1"/>
</dbReference>
<dbReference type="Gene3D" id="3.40.366.10">
    <property type="entry name" value="Malonyl-Coenzyme A Acyl Carrier Protein, domain 2"/>
    <property type="match status" value="1"/>
</dbReference>
<dbReference type="GO" id="GO:0004312">
    <property type="term" value="F:fatty acid synthase activity"/>
    <property type="evidence" value="ECO:0007669"/>
    <property type="project" value="TreeGrafter"/>
</dbReference>
<dbReference type="SUPFAM" id="SSF51735">
    <property type="entry name" value="NAD(P)-binding Rossmann-fold domains"/>
    <property type="match status" value="2"/>
</dbReference>
<dbReference type="InterPro" id="IPR050091">
    <property type="entry name" value="PKS_NRPS_Biosynth_Enz"/>
</dbReference>
<dbReference type="Gene3D" id="3.40.47.10">
    <property type="match status" value="1"/>
</dbReference>
<dbReference type="Pfam" id="PF08240">
    <property type="entry name" value="ADH_N"/>
    <property type="match status" value="1"/>
</dbReference>
<dbReference type="Pfam" id="PF00109">
    <property type="entry name" value="ketoacyl-synt"/>
    <property type="match status" value="1"/>
</dbReference>
<dbReference type="Gene3D" id="3.90.180.10">
    <property type="entry name" value="Medium-chain alcohol dehydrogenases, catalytic domain"/>
    <property type="match status" value="1"/>
</dbReference>
<dbReference type="InterPro" id="IPR020841">
    <property type="entry name" value="PKS_Beta-ketoAc_synthase_dom"/>
</dbReference>
<dbReference type="PROSITE" id="PS52004">
    <property type="entry name" value="KS3_2"/>
    <property type="match status" value="1"/>
</dbReference>
<keyword evidence="3" id="KW-0808">Transferase</keyword>
<protein>
    <submittedName>
        <fullName evidence="11">Ketoacyl-synt-domain-containing protein</fullName>
    </submittedName>
</protein>
<evidence type="ECO:0000256" key="7">
    <source>
        <dbReference type="PROSITE-ProRule" id="PRU01363"/>
    </source>
</evidence>
<dbReference type="CDD" id="cd02440">
    <property type="entry name" value="AdoMet_MTases"/>
    <property type="match status" value="1"/>
</dbReference>
<keyword evidence="4" id="KW-0521">NADP</keyword>
<dbReference type="GO" id="GO:1901336">
    <property type="term" value="P:lactone biosynthetic process"/>
    <property type="evidence" value="ECO:0007669"/>
    <property type="project" value="UniProtKB-ARBA"/>
</dbReference>
<dbReference type="Gene3D" id="3.30.70.3290">
    <property type="match status" value="1"/>
</dbReference>
<dbReference type="PANTHER" id="PTHR43775:SF22">
    <property type="entry name" value="SYNTHASE, PUTATIVE (JCVI)-RELATED"/>
    <property type="match status" value="1"/>
</dbReference>
<dbReference type="InterPro" id="IPR016035">
    <property type="entry name" value="Acyl_Trfase/lysoPLipase"/>
</dbReference>
<dbReference type="GO" id="GO:0031177">
    <property type="term" value="F:phosphopantetheine binding"/>
    <property type="evidence" value="ECO:0007669"/>
    <property type="project" value="InterPro"/>
</dbReference>
<keyword evidence="5" id="KW-0511">Multifunctional enzyme</keyword>
<dbReference type="InterPro" id="IPR020806">
    <property type="entry name" value="PKS_PP-bd"/>
</dbReference>
<gene>
    <name evidence="11" type="ORF">BS50DRAFT_664736</name>
</gene>
<dbReference type="Gene3D" id="3.10.129.110">
    <property type="entry name" value="Polyketide synthase dehydratase"/>
    <property type="match status" value="1"/>
</dbReference>
<dbReference type="Pfam" id="PF08659">
    <property type="entry name" value="KR"/>
    <property type="match status" value="1"/>
</dbReference>
<dbReference type="SMART" id="SM00829">
    <property type="entry name" value="PKS_ER"/>
    <property type="match status" value="1"/>
</dbReference>
<dbReference type="InterPro" id="IPR013154">
    <property type="entry name" value="ADH-like_N"/>
</dbReference>
<dbReference type="PANTHER" id="PTHR43775">
    <property type="entry name" value="FATTY ACID SYNTHASE"/>
    <property type="match status" value="1"/>
</dbReference>
<reference evidence="11 12" key="1">
    <citation type="journal article" date="2018" name="Front. Microbiol.">
        <title>Genome-Wide Analysis of Corynespora cassiicola Leaf Fall Disease Putative Effectors.</title>
        <authorList>
            <person name="Lopez D."/>
            <person name="Ribeiro S."/>
            <person name="Label P."/>
            <person name="Fumanal B."/>
            <person name="Venisse J.S."/>
            <person name="Kohler A."/>
            <person name="de Oliveira R.R."/>
            <person name="Labutti K."/>
            <person name="Lipzen A."/>
            <person name="Lail K."/>
            <person name="Bauer D."/>
            <person name="Ohm R.A."/>
            <person name="Barry K.W."/>
            <person name="Spatafora J."/>
            <person name="Grigoriev I.V."/>
            <person name="Martin F.M."/>
            <person name="Pujade-Renaud V."/>
        </authorList>
    </citation>
    <scope>NUCLEOTIDE SEQUENCE [LARGE SCALE GENOMIC DNA]</scope>
    <source>
        <strain evidence="11 12">Philippines</strain>
    </source>
</reference>
<dbReference type="SUPFAM" id="SSF53901">
    <property type="entry name" value="Thiolase-like"/>
    <property type="match status" value="1"/>
</dbReference>
<dbReference type="SMART" id="SM00823">
    <property type="entry name" value="PKS_PP"/>
    <property type="match status" value="1"/>
</dbReference>
<dbReference type="InterPro" id="IPR014030">
    <property type="entry name" value="Ketoacyl_synth_N"/>
</dbReference>
<feature type="region of interest" description="C-terminal hotdog fold" evidence="7">
    <location>
        <begin position="1070"/>
        <end position="1227"/>
    </location>
</feature>
<evidence type="ECO:0000256" key="1">
    <source>
        <dbReference type="ARBA" id="ARBA00022450"/>
    </source>
</evidence>
<dbReference type="InterPro" id="IPR014031">
    <property type="entry name" value="Ketoacyl_synth_C"/>
</dbReference>
<dbReference type="InterPro" id="IPR016039">
    <property type="entry name" value="Thiolase-like"/>
</dbReference>
<evidence type="ECO:0000256" key="6">
    <source>
        <dbReference type="ARBA" id="ARBA00023315"/>
    </source>
</evidence>
<dbReference type="SUPFAM" id="SSF55048">
    <property type="entry name" value="Probable ACP-binding domain of malonyl-CoA ACP transacylase"/>
    <property type="match status" value="1"/>
</dbReference>
<dbReference type="InterPro" id="IPR001227">
    <property type="entry name" value="Ac_transferase_dom_sf"/>
</dbReference>
<dbReference type="SUPFAM" id="SSF50129">
    <property type="entry name" value="GroES-like"/>
    <property type="match status" value="1"/>
</dbReference>
<keyword evidence="6" id="KW-0012">Acyltransferase</keyword>
<dbReference type="GO" id="GO:0044550">
    <property type="term" value="P:secondary metabolite biosynthetic process"/>
    <property type="evidence" value="ECO:0007669"/>
    <property type="project" value="TreeGrafter"/>
</dbReference>
<dbReference type="SUPFAM" id="SSF53335">
    <property type="entry name" value="S-adenosyl-L-methionine-dependent methyltransferases"/>
    <property type="match status" value="1"/>
</dbReference>
<dbReference type="InterPro" id="IPR049552">
    <property type="entry name" value="PKS_DH_N"/>
</dbReference>
<sequence length="2497" mass="271416">MAIAIIGVGCRFPGGANSQDLLWDLLESEKSAWTTVPATRWREDAFRHASPELQGMHNHAGGHFIDQDIAAFDGSFFGLSASECEAVDPQQRLQLEVAYEALENAGISLEKVAGSNTAVYVATFSSDYNLLQHKDVQDIPKYHTTGVGAAIVANRISYLFDLRGLSVAMDTGCSGSLVAIHQACQSLKSGECDMAIAGGVNLMLSPDQMVTMSPMRCWSDQGRCFSFDDRGTGYGRGEGAAAIVLKRLDDAIQNGDPIRAVIRNSGVNQDGKTQGIMVPKADAQTQLIRSVYQAVDLDPRETAFVEAHGTGTAIGDPAEVESIRSAFGSARDSMALSIGSIKPNIGHLEAASGVASVIKGVLMLERGQVLPTTGIRSLKRDLRLEENGISIPRKLTAWPENKQRRLSVNSFGYGGTNAHAILEAAPDAQPDKSVQRGYGKPNGGRSDILYPRVIPLCAKSQRSAAQLRENMKIWCRKQMEAGTDSIEALHDLAFTLSAGRSQMQYRMSFVASSFPEVLSRLEDSATEPVRAMPHPRAIFVFTGQGAQWYAMGRELLLSSSPFLRSINKSEMVLRDLGSAWSLIEELCRPEHETRINDSEISQPTTTALQLALVDLMADIAIKPEAVVGHSSGEIAAAYAAGALDRRSALTVAYLRGRVCTEAILPAGAMIAVALGSARTNDYLTAAKRGNAVVACVNSPKSCTISGDKTAIDDIESRLMADGIHVRRLVVDRAYHSHHMEAIASQYLRLLSGLNHGSADQGVSFVSSVTGLPKRSHFGPEYWVANLVSQVRFQEALVRVFEDRPSLLVDVGPHNALSGPVRQTLAETRRNGVVGLYGSLLRGQNALHSFAQLCASLYEQGYAVHLGRHATMFGPQRPPAILTSLPPYPWDHSRRHWHESRQSKAHRFRKHPYHELLGIAVPGQVFPRPVWRHFVDSTRISWLREHVIDGDAVFPASAFICMTIEGLRQIHSDGGARKAVSYSFRNIDFIMPLIVPASGQAIELELHILPVYGLKWEDFHIVAIDHDGVATEYCRGSLLAELEQSGNDIEDYHEHSDSLRLASRRFDRLRRPGSEIDVGGFYHRLRQGGNAYGPTFASLKSLRLDDEIALAYSCIPEIAQTMPVALAQEHAIHPTTLDAMFHPSIALFERVAKGSTIVVSHIESLRVSAAARTTPGTAMANYTELEEAEAQACTTRAQIFQGRQRKEARPVVEIRGLKLQSLTPASDEGNEICYEFEWGLDVDFISNADLAHPLRQSVAEAQASKLQELNQGAAFYLNRCLKTVDEAAAVQLSHGQAKLLQWMKRFRSSDEYSRLARSTPDVDSAMPTKPNPSLGIEGRVLSRIGPQLASILFGKTDPFALLVEDDLFWNMYSDDASNRCYEAAVKYMRHLIFKKPTMAVLEIGAGTAGATEPMLEALAAEPSFPFASYDFTDVSSAFFERARKRLGRWGDRIVFRTLDIEQDVVAQGFPEHSFDLVFASNVLHVAECVSRSLSNIRRLLKPDGRIVMIETVKNVPFYNACLGVLPGWWAGYGDGRRDGPFLSKQQWDDALTQTGFSGTEVVVDDFEEDTHRCALIVSRAISNTDGQETASVPIEIVLAPAWSRRGSQLCTDLASSLGAIGSSVTTNDLAGGAKLPTERLGILIDDGAAPVLESKDELLFKTVTDVVAGHRQLLWVSVQEERAWAVNPAKGLVAGFAQVARAENTALHLITLDVQDAICAPQCISALVKVIHRVIETAFRGAPQRRSVEQDYVYKRGQLYIRRIVPCGPRPLENSHQLQPFHQQNQPLSLSIEKSQSRQRVLFCQRDGFPTELPPTDVEVRVEACGVNFKDSLVAGGHAKKKLEMAGEFAGTVMGVGNEMKEAFKEGDRVCGFGATPYASTVRVRGSAVGRIPPTMSCTTAASIPVVYATCYHALVEQAQLQKGQTVLIHAAAGGVGQAAVAIAKWIGAEVFATAGTAAKRRFLEESLGICRSHIFSSRSESLRECIMHSSQGRGVDVVLNSLTGQSLQDSLECVAQFGTFIELGKADAHANVRVSMAALDLGIKIIALDMAMVYEHRPETVGQLLRKVLSLVVEGKLHPVCPVSVLPICKIGEALSAIQTRAHMGKIVLDASPGQFVETVPAHPQLVLGGETTFVIAGGLGGIGLEIAKRMAIRGARHILLISRRRLSLEQESRTKSMFLRWQVNVQMLSADITKGPAFQAMLSAKLQNMPPVGGVVQSAAALQSRILTEMNVDDFSTAIAPKLNGTNNLKEALEGHPLQFFLLLSSVVGTVVGTIGDANYAAGNASMNYFTSVESCSDTRFIALCAGAVEDVGLLAESRGAKEALYKQGFPAQPVENVLRLMERALMEEKTGQQNRVLVAGFDYSSLQASSNNHLLNTPAFSHLLRTRPDDSLPTSAMTVPASLSGDASGANFEAMAVIEMTNKLKVLLAVESELSLSEHSLASLGIDSLGVVELKNWIAQTFQAKIRNAEIMAASSVKKLAELVVTRSALVGLSR</sequence>
<dbReference type="InterPro" id="IPR029063">
    <property type="entry name" value="SAM-dependent_MTases_sf"/>
</dbReference>
<evidence type="ECO:0000259" key="9">
    <source>
        <dbReference type="PROSITE" id="PS52004"/>
    </source>
</evidence>
<evidence type="ECO:0000256" key="3">
    <source>
        <dbReference type="ARBA" id="ARBA00022679"/>
    </source>
</evidence>
<dbReference type="Pfam" id="PF00698">
    <property type="entry name" value="Acyl_transf_1"/>
    <property type="match status" value="1"/>
</dbReference>
<dbReference type="InterPro" id="IPR049900">
    <property type="entry name" value="PKS_mFAS_DH"/>
</dbReference>
<name>A0A2T2N043_CORCC</name>